<accession>A0A1A9GQS1</accession>
<name>A0A1A9GQS1_9ACTN</name>
<keyword evidence="7" id="KW-0479">Metal-binding</keyword>
<dbReference type="KEGG" id="ndk:I601_3594"/>
<comment type="pathway">
    <text evidence="1 7">Porphyrin-containing compound metabolism; protoheme biosynthesis.</text>
</comment>
<dbReference type="PATRIC" id="fig|1300347.3.peg.3604"/>
<dbReference type="InterPro" id="IPR033659">
    <property type="entry name" value="Ferrochelatase_N"/>
</dbReference>
<dbReference type="PANTHER" id="PTHR11108">
    <property type="entry name" value="FERROCHELATASE"/>
    <property type="match status" value="1"/>
</dbReference>
<feature type="binding site" evidence="7">
    <location>
        <position position="85"/>
    </location>
    <ligand>
        <name>Fe-coproporphyrin III</name>
        <dbReference type="ChEBI" id="CHEBI:68438"/>
    </ligand>
</feature>
<organism evidence="10 11">
    <name type="scientific">Nocardioides dokdonensis FR1436</name>
    <dbReference type="NCBI Taxonomy" id="1300347"/>
    <lineage>
        <taxon>Bacteria</taxon>
        <taxon>Bacillati</taxon>
        <taxon>Actinomycetota</taxon>
        <taxon>Actinomycetes</taxon>
        <taxon>Propionibacteriales</taxon>
        <taxon>Nocardioidaceae</taxon>
        <taxon>Nocardioides</taxon>
    </lineage>
</organism>
<feature type="binding site" evidence="7">
    <location>
        <position position="218"/>
    </location>
    <ligand>
        <name>Fe(2+)</name>
        <dbReference type="ChEBI" id="CHEBI:29033"/>
    </ligand>
</feature>
<comment type="catalytic activity">
    <reaction evidence="6">
        <text>Fe-coproporphyrin III + 2 H(+) = coproporphyrin III + Fe(2+)</text>
        <dbReference type="Rhea" id="RHEA:49572"/>
        <dbReference type="ChEBI" id="CHEBI:15378"/>
        <dbReference type="ChEBI" id="CHEBI:29033"/>
        <dbReference type="ChEBI" id="CHEBI:68438"/>
        <dbReference type="ChEBI" id="CHEBI:131725"/>
        <dbReference type="EC" id="4.99.1.9"/>
    </reaction>
    <physiologicalReaction direction="right-to-left" evidence="6">
        <dbReference type="Rhea" id="RHEA:49574"/>
    </physiologicalReaction>
</comment>
<reference evidence="10 11" key="1">
    <citation type="submission" date="2016-03" db="EMBL/GenBank/DDBJ databases">
        <title>Complete genome sequence of a soil Actinobacterium, Nocardioides dokdonensis FR1436.</title>
        <authorList>
            <person name="Kwon S.-K."/>
            <person name="Kim K."/>
            <person name="Kim J.F."/>
        </authorList>
    </citation>
    <scope>NUCLEOTIDE SEQUENCE [LARGE SCALE GENOMIC DNA]</scope>
    <source>
        <strain evidence="10 11">FR1436</strain>
    </source>
</reference>
<dbReference type="Pfam" id="PF00762">
    <property type="entry name" value="Ferrochelatase"/>
    <property type="match status" value="1"/>
</dbReference>
<evidence type="ECO:0000256" key="6">
    <source>
        <dbReference type="ARBA" id="ARBA00024536"/>
    </source>
</evidence>
<evidence type="ECO:0000256" key="1">
    <source>
        <dbReference type="ARBA" id="ARBA00004744"/>
    </source>
</evidence>
<keyword evidence="5 7" id="KW-0627">Porphyrin biosynthesis</keyword>
<keyword evidence="4 7" id="KW-0456">Lyase</keyword>
<sequence length="401" mass="43194">MPAPGAAANPFFEGEGGAPYDGGMATPVTGPDVQPYDALLLVSFGGPEGPDDVVPFLENVTRGRGIPRERLEEVGKHYHLFGGRSPINDQCRALKSAIEADLAGAGIDLPVYWGNRNWDPYLTETLAQMAEDGISRAACFVTSAYSSWSSCRQYRENLWDAVDALPGGVEGSPVRLDKLRHYFNHPGFVEPNVDATLAALADLPHGVRAGARLVFVTHSIPDSMNETSGDPTARYEGAGAYVAQHRDVARVITEKVAAETGTLHEHDLVFCSRSGSPHTPWLEPDINDHLEALRDRGVPAVVMVPVGFVSDHMEVIYDLDTEAVETAERIGLPVRRAATAGTDARFVATVRDLLVERATVERGEDVVRASVGDTGPMWDVCPVGCCANPRAERPALCGRDT</sequence>
<comment type="caution">
    <text evidence="7">Lacks conserved residue(s) required for the propagation of feature annotation.</text>
</comment>
<evidence type="ECO:0000256" key="3">
    <source>
        <dbReference type="ARBA" id="ARBA00023133"/>
    </source>
</evidence>
<evidence type="ECO:0000256" key="9">
    <source>
        <dbReference type="SAM" id="MobiDB-lite"/>
    </source>
</evidence>
<dbReference type="SUPFAM" id="SSF53800">
    <property type="entry name" value="Chelatase"/>
    <property type="match status" value="1"/>
</dbReference>
<proteinExistence type="inferred from homology"/>
<feature type="region of interest" description="Disordered" evidence="9">
    <location>
        <begin position="1"/>
        <end position="28"/>
    </location>
</feature>
<keyword evidence="11" id="KW-1185">Reference proteome</keyword>
<dbReference type="HAMAP" id="MF_00323">
    <property type="entry name" value="Ferrochelatase"/>
    <property type="match status" value="1"/>
</dbReference>
<dbReference type="PANTHER" id="PTHR11108:SF1">
    <property type="entry name" value="FERROCHELATASE, MITOCHONDRIAL"/>
    <property type="match status" value="1"/>
</dbReference>
<keyword evidence="3 7" id="KW-0350">Heme biosynthesis</keyword>
<evidence type="ECO:0000256" key="4">
    <source>
        <dbReference type="ARBA" id="ARBA00023239"/>
    </source>
</evidence>
<evidence type="ECO:0000256" key="2">
    <source>
        <dbReference type="ARBA" id="ARBA00023004"/>
    </source>
</evidence>
<dbReference type="GO" id="GO:0006783">
    <property type="term" value="P:heme biosynthetic process"/>
    <property type="evidence" value="ECO:0007669"/>
    <property type="project" value="UniProtKB-UniRule"/>
</dbReference>
<evidence type="ECO:0000313" key="10">
    <source>
        <dbReference type="EMBL" id="ANH40000.1"/>
    </source>
</evidence>
<feature type="binding site" evidence="7">
    <location>
        <position position="154"/>
    </location>
    <ligand>
        <name>Fe-coproporphyrin III</name>
        <dbReference type="ChEBI" id="CHEBI:68438"/>
    </ligand>
</feature>
<dbReference type="GO" id="GO:0004325">
    <property type="term" value="F:ferrochelatase activity"/>
    <property type="evidence" value="ECO:0007669"/>
    <property type="project" value="UniProtKB-UniRule"/>
</dbReference>
<dbReference type="Proteomes" id="UP000077868">
    <property type="component" value="Chromosome"/>
</dbReference>
<dbReference type="InterPro" id="IPR001015">
    <property type="entry name" value="Ferrochelatase"/>
</dbReference>
<evidence type="ECO:0000256" key="7">
    <source>
        <dbReference type="HAMAP-Rule" id="MF_00323"/>
    </source>
</evidence>
<dbReference type="GO" id="GO:0005737">
    <property type="term" value="C:cytoplasm"/>
    <property type="evidence" value="ECO:0007669"/>
    <property type="project" value="UniProtKB-SubCell"/>
</dbReference>
<dbReference type="CDD" id="cd03411">
    <property type="entry name" value="Ferrochelatase_N"/>
    <property type="match status" value="1"/>
</dbReference>
<comment type="subcellular location">
    <subcellularLocation>
        <location evidence="7">Cytoplasm</location>
    </subcellularLocation>
</comment>
<dbReference type="NCBIfam" id="NF000689">
    <property type="entry name" value="PRK00035.2-1"/>
    <property type="match status" value="1"/>
</dbReference>
<evidence type="ECO:0000313" key="11">
    <source>
        <dbReference type="Proteomes" id="UP000077868"/>
    </source>
</evidence>
<dbReference type="EC" id="4.99.1.9" evidence="7"/>
<dbReference type="AlphaFoldDB" id="A0A1A9GQS1"/>
<evidence type="ECO:0000256" key="5">
    <source>
        <dbReference type="ARBA" id="ARBA00023244"/>
    </source>
</evidence>
<dbReference type="STRING" id="1300347.I601_3594"/>
<comment type="function">
    <text evidence="7">Involved in coproporphyrin-dependent heme b biosynthesis. Catalyzes the insertion of ferrous iron into coproporphyrin III to form Fe-coproporphyrin III.</text>
</comment>
<evidence type="ECO:0000256" key="8">
    <source>
        <dbReference type="RuleBase" id="RU004185"/>
    </source>
</evidence>
<dbReference type="UniPathway" id="UPA00252"/>
<dbReference type="GO" id="GO:0046872">
    <property type="term" value="F:metal ion binding"/>
    <property type="evidence" value="ECO:0007669"/>
    <property type="project" value="UniProtKB-KW"/>
</dbReference>
<feature type="binding site" evidence="7">
    <location>
        <position position="314"/>
    </location>
    <ligand>
        <name>Fe(2+)</name>
        <dbReference type="ChEBI" id="CHEBI:29033"/>
    </ligand>
</feature>
<keyword evidence="2 7" id="KW-0408">Iron</keyword>
<keyword evidence="7" id="KW-0963">Cytoplasm</keyword>
<dbReference type="CDD" id="cd00419">
    <property type="entry name" value="Ferrochelatase_C"/>
    <property type="match status" value="1"/>
</dbReference>
<dbReference type="EMBL" id="CP015079">
    <property type="protein sequence ID" value="ANH40000.1"/>
    <property type="molecule type" value="Genomic_DNA"/>
</dbReference>
<gene>
    <name evidence="10" type="primary">hemH</name>
    <name evidence="7" type="synonym">cpfC</name>
    <name evidence="10" type="ORF">I601_3594</name>
</gene>
<dbReference type="Gene3D" id="3.40.50.1400">
    <property type="match status" value="2"/>
</dbReference>
<dbReference type="InterPro" id="IPR033644">
    <property type="entry name" value="Ferrochelatase_C"/>
</dbReference>
<protein>
    <recommendedName>
        <fullName evidence="7">Coproporphyrin III ferrochelatase</fullName>
        <ecNumber evidence="7">4.99.1.9</ecNumber>
    </recommendedName>
</protein>
<comment type="similarity">
    <text evidence="7 8">Belongs to the ferrochelatase family.</text>
</comment>